<dbReference type="InterPro" id="IPR011576">
    <property type="entry name" value="Pyridox_Oxase_N"/>
</dbReference>
<evidence type="ECO:0000256" key="1">
    <source>
        <dbReference type="ARBA" id="ARBA00007301"/>
    </source>
</evidence>
<dbReference type="GO" id="GO:0008615">
    <property type="term" value="P:pyridoxine biosynthetic process"/>
    <property type="evidence" value="ECO:0007669"/>
    <property type="project" value="InterPro"/>
</dbReference>
<dbReference type="PANTHER" id="PTHR10851">
    <property type="entry name" value="PYRIDOXINE-5-PHOSPHATE OXIDASE"/>
    <property type="match status" value="1"/>
</dbReference>
<feature type="binding site" evidence="5">
    <location>
        <begin position="61"/>
        <end position="66"/>
    </location>
    <ligand>
        <name>FMN</name>
        <dbReference type="ChEBI" id="CHEBI:58210"/>
    </ligand>
</feature>
<evidence type="ECO:0000256" key="5">
    <source>
        <dbReference type="PIRSR" id="PIRSR000190-2"/>
    </source>
</evidence>
<organism evidence="8 9">
    <name type="scientific">Prauserella marina</name>
    <dbReference type="NCBI Taxonomy" id="530584"/>
    <lineage>
        <taxon>Bacteria</taxon>
        <taxon>Bacillati</taxon>
        <taxon>Actinomycetota</taxon>
        <taxon>Actinomycetes</taxon>
        <taxon>Pseudonocardiales</taxon>
        <taxon>Pseudonocardiaceae</taxon>
        <taxon>Prauserella</taxon>
    </lineage>
</organism>
<dbReference type="InterPro" id="IPR012349">
    <property type="entry name" value="Split_barrel_FMN-bd"/>
</dbReference>
<feature type="domain" description="Pyridoxamine 5'-phosphate oxidase N-terminal" evidence="6">
    <location>
        <begin position="43"/>
        <end position="156"/>
    </location>
</feature>
<feature type="binding site" evidence="5">
    <location>
        <position position="105"/>
    </location>
    <ligand>
        <name>FMN</name>
        <dbReference type="ChEBI" id="CHEBI:58210"/>
    </ligand>
</feature>
<dbReference type="InterPro" id="IPR000659">
    <property type="entry name" value="Pyridox_Oxase"/>
</dbReference>
<dbReference type="Proteomes" id="UP000199494">
    <property type="component" value="Unassembled WGS sequence"/>
</dbReference>
<keyword evidence="3 5" id="KW-0288">FMN</keyword>
<keyword evidence="2" id="KW-0285">Flavoprotein</keyword>
<reference evidence="8 9" key="1">
    <citation type="submission" date="2016-10" db="EMBL/GenBank/DDBJ databases">
        <authorList>
            <person name="de Groot N.N."/>
        </authorList>
    </citation>
    <scope>NUCLEOTIDE SEQUENCE [LARGE SCALE GENOMIC DNA]</scope>
    <source>
        <strain evidence="8 9">CGMCC 4.5506</strain>
    </source>
</reference>
<evidence type="ECO:0000256" key="2">
    <source>
        <dbReference type="ARBA" id="ARBA00022630"/>
    </source>
</evidence>
<gene>
    <name evidence="8" type="ORF">SAMN05421630_106446</name>
</gene>
<dbReference type="GO" id="GO:0004733">
    <property type="term" value="F:pyridoxamine phosphate oxidase activity"/>
    <property type="evidence" value="ECO:0007669"/>
    <property type="project" value="InterPro"/>
</dbReference>
<sequence length="212" mass="23718">MSTLRGWPSFPPDLPGFDVDSAPEQPVDLFLVWLSDAGETGLAPHAMTLSTVDEDGLPDARVVILKDVDEMGWYFATSAESPKGKQLAHNAHAALTFFWPHRGRQVRIRGTARPLGEDAGAADFLARPDASKVETAVGHQSEVLADASDLRTAVEAAERLIAEKPGFVPPSWMRYLLAADLVEFWQARHDREHVRLRFTREGLRWRRDQLWP</sequence>
<dbReference type="PIRSF" id="PIRSF000190">
    <property type="entry name" value="Pyd_amn-ph_oxd"/>
    <property type="match status" value="1"/>
</dbReference>
<comment type="similarity">
    <text evidence="1">Belongs to the pyridoxamine 5'-phosphate oxidase family.</text>
</comment>
<feature type="binding site" evidence="5">
    <location>
        <position position="195"/>
    </location>
    <ligand>
        <name>FMN</name>
        <dbReference type="ChEBI" id="CHEBI:58210"/>
    </ligand>
</feature>
<dbReference type="EMBL" id="FMZE01000006">
    <property type="protein sequence ID" value="SDD21639.1"/>
    <property type="molecule type" value="Genomic_DNA"/>
</dbReference>
<dbReference type="PANTHER" id="PTHR10851:SF0">
    <property type="entry name" value="PYRIDOXINE-5'-PHOSPHATE OXIDASE"/>
    <property type="match status" value="1"/>
</dbReference>
<evidence type="ECO:0000313" key="9">
    <source>
        <dbReference type="Proteomes" id="UP000199494"/>
    </source>
</evidence>
<evidence type="ECO:0000259" key="7">
    <source>
        <dbReference type="Pfam" id="PF10590"/>
    </source>
</evidence>
<evidence type="ECO:0000256" key="4">
    <source>
        <dbReference type="ARBA" id="ARBA00023002"/>
    </source>
</evidence>
<dbReference type="SUPFAM" id="SSF50475">
    <property type="entry name" value="FMN-binding split barrel"/>
    <property type="match status" value="1"/>
</dbReference>
<evidence type="ECO:0000313" key="8">
    <source>
        <dbReference type="EMBL" id="SDD21639.1"/>
    </source>
</evidence>
<dbReference type="STRING" id="530584.SAMN05421630_106446"/>
<dbReference type="RefSeq" id="WP_091806432.1">
    <property type="nucleotide sequence ID" value="NZ_CP016353.1"/>
</dbReference>
<feature type="binding site" evidence="5">
    <location>
        <begin position="140"/>
        <end position="141"/>
    </location>
    <ligand>
        <name>FMN</name>
        <dbReference type="ChEBI" id="CHEBI:58210"/>
    </ligand>
</feature>
<keyword evidence="9" id="KW-1185">Reference proteome</keyword>
<dbReference type="OrthoDB" id="9780392at2"/>
<dbReference type="Gene3D" id="2.30.110.10">
    <property type="entry name" value="Electron Transport, Fmn-binding Protein, Chain A"/>
    <property type="match status" value="1"/>
</dbReference>
<accession>A0A222VIK6</accession>
<keyword evidence="4" id="KW-0560">Oxidoreductase</keyword>
<comment type="cofactor">
    <cofactor evidence="5">
        <name>FMN</name>
        <dbReference type="ChEBI" id="CHEBI:58210"/>
    </cofactor>
    <text evidence="5">Binds 1 FMN per subunit.</text>
</comment>
<feature type="domain" description="Pyridoxine 5'-phosphate oxidase dimerisation C-terminal" evidence="7">
    <location>
        <begin position="172"/>
        <end position="212"/>
    </location>
</feature>
<dbReference type="GO" id="GO:0010181">
    <property type="term" value="F:FMN binding"/>
    <property type="evidence" value="ECO:0007669"/>
    <property type="project" value="InterPro"/>
</dbReference>
<protein>
    <submittedName>
        <fullName evidence="8">Pyridoxamine 5'-phosphate oxidase</fullName>
    </submittedName>
</protein>
<dbReference type="Pfam" id="PF10590">
    <property type="entry name" value="PNP_phzG_C"/>
    <property type="match status" value="1"/>
</dbReference>
<name>A0A222VIK6_9PSEU</name>
<feature type="binding site" evidence="5">
    <location>
        <position position="83"/>
    </location>
    <ligand>
        <name>FMN</name>
        <dbReference type="ChEBI" id="CHEBI:58210"/>
    </ligand>
</feature>
<feature type="binding site" evidence="5">
    <location>
        <position position="185"/>
    </location>
    <ligand>
        <name>FMN</name>
        <dbReference type="ChEBI" id="CHEBI:58210"/>
    </ligand>
</feature>
<dbReference type="InterPro" id="IPR019576">
    <property type="entry name" value="Pyridoxamine_oxidase_dimer_C"/>
</dbReference>
<dbReference type="KEGG" id="pmad:BAY61_00165"/>
<evidence type="ECO:0000259" key="6">
    <source>
        <dbReference type="Pfam" id="PF01243"/>
    </source>
</evidence>
<dbReference type="AlphaFoldDB" id="A0A222VIK6"/>
<evidence type="ECO:0000256" key="3">
    <source>
        <dbReference type="ARBA" id="ARBA00022643"/>
    </source>
</evidence>
<dbReference type="Pfam" id="PF01243">
    <property type="entry name" value="PNPOx_N"/>
    <property type="match status" value="1"/>
</dbReference>
<proteinExistence type="inferred from homology"/>
<dbReference type="NCBIfam" id="NF004231">
    <property type="entry name" value="PRK05679.1"/>
    <property type="match status" value="1"/>
</dbReference>